<protein>
    <submittedName>
        <fullName evidence="1">Uncharacterized protein</fullName>
    </submittedName>
</protein>
<evidence type="ECO:0000313" key="1">
    <source>
        <dbReference type="EMBL" id="OUL59301.1"/>
    </source>
</evidence>
<evidence type="ECO:0000313" key="2">
    <source>
        <dbReference type="Proteomes" id="UP000194841"/>
    </source>
</evidence>
<accession>A0A244CUP0</accession>
<dbReference type="Proteomes" id="UP000194841">
    <property type="component" value="Unassembled WGS sequence"/>
</dbReference>
<proteinExistence type="predicted"/>
<gene>
    <name evidence="1" type="ORF">B1199_03255</name>
</gene>
<reference evidence="1 2" key="1">
    <citation type="submission" date="2017-02" db="EMBL/GenBank/DDBJ databases">
        <title>Pseudoalteromonas ulvae TC14 Genome.</title>
        <authorList>
            <person name="Molmeret M."/>
        </authorList>
    </citation>
    <scope>NUCLEOTIDE SEQUENCE [LARGE SCALE GENOMIC DNA]</scope>
    <source>
        <strain evidence="1">TC14</strain>
    </source>
</reference>
<dbReference type="RefSeq" id="WP_086742693.1">
    <property type="nucleotide sequence ID" value="NZ_MWPV01000001.1"/>
</dbReference>
<comment type="caution">
    <text evidence="1">The sequence shown here is derived from an EMBL/GenBank/DDBJ whole genome shotgun (WGS) entry which is preliminary data.</text>
</comment>
<dbReference type="AlphaFoldDB" id="A0A244CUP0"/>
<sequence>MPIHSSYTHIKSILEAQGHRGFQGIIGDNLSLAAVNKSNHLSTANYTQKPMVAEHHKQACNSNFIVNGKA</sequence>
<dbReference type="EMBL" id="MWPV01000001">
    <property type="protein sequence ID" value="OUL59301.1"/>
    <property type="molecule type" value="Genomic_DNA"/>
</dbReference>
<name>A0A244CUP0_PSEDV</name>
<organism evidence="1 2">
    <name type="scientific">Pseudoalteromonas ulvae</name>
    <dbReference type="NCBI Taxonomy" id="107327"/>
    <lineage>
        <taxon>Bacteria</taxon>
        <taxon>Pseudomonadati</taxon>
        <taxon>Pseudomonadota</taxon>
        <taxon>Gammaproteobacteria</taxon>
        <taxon>Alteromonadales</taxon>
        <taxon>Pseudoalteromonadaceae</taxon>
        <taxon>Pseudoalteromonas</taxon>
    </lineage>
</organism>
<keyword evidence="2" id="KW-1185">Reference proteome</keyword>